<gene>
    <name evidence="2" type="ORF">IV203_029999</name>
</gene>
<comment type="caution">
    <text evidence="2">The sequence shown here is derived from an EMBL/GenBank/DDBJ whole genome shotgun (WGS) entry which is preliminary data.</text>
</comment>
<reference evidence="2" key="2">
    <citation type="submission" date="2021-04" db="EMBL/GenBank/DDBJ databases">
        <authorList>
            <person name="Podell S."/>
        </authorList>
    </citation>
    <scope>NUCLEOTIDE SEQUENCE</scope>
    <source>
        <strain evidence="2">Hildebrandi</strain>
    </source>
</reference>
<dbReference type="AlphaFoldDB" id="A0A9K3LRS5"/>
<organism evidence="2 3">
    <name type="scientific">Nitzschia inconspicua</name>
    <dbReference type="NCBI Taxonomy" id="303405"/>
    <lineage>
        <taxon>Eukaryota</taxon>
        <taxon>Sar</taxon>
        <taxon>Stramenopiles</taxon>
        <taxon>Ochrophyta</taxon>
        <taxon>Bacillariophyta</taxon>
        <taxon>Bacillariophyceae</taxon>
        <taxon>Bacillariophycidae</taxon>
        <taxon>Bacillariales</taxon>
        <taxon>Bacillariaceae</taxon>
        <taxon>Nitzschia</taxon>
    </lineage>
</organism>
<keyword evidence="1" id="KW-0472">Membrane</keyword>
<keyword evidence="3" id="KW-1185">Reference proteome</keyword>
<sequence length="402" mass="46226">MNISSDLSLDDRRIQILVQQGYTPNLAKNVVLARSQENLPLTIWIVDNSSSMNTNDGRKLLPTDRPDDVRVKSCTRWEELKETVIYHAQMAALLRAPTKFILLNPCSEFAMQEPCPRELSIAERGSEWVEDDIEDFTENFSKVQPHGGTPLVDHLQRIFQSLQHIEGKIVLVVATDGKPTDSFGYTSPQVDRDFENALRRVQSKAFVVIRLCTNDDNVLKYYQQLDEKEEFNLEVLDDYTDEAREVHSYNPWLSYSLSLHRCREMGMSCHGMFRFLDWLDERSLSREEIVHALTVLGVAPEGSSENGVKSALFYEDEEWRSFCTLVDQQQRSSHEELQEKGVHFQGFYPWNPIHKRTTFLIDVLSLKRHGTRTALLFLASGLWAILLVAIVAMLVTLLWGKC</sequence>
<dbReference type="EMBL" id="JAGRRH010000007">
    <property type="protein sequence ID" value="KAG7367328.1"/>
    <property type="molecule type" value="Genomic_DNA"/>
</dbReference>
<reference evidence="2" key="1">
    <citation type="journal article" date="2021" name="Sci. Rep.">
        <title>Diploid genomic architecture of Nitzschia inconspicua, an elite biomass production diatom.</title>
        <authorList>
            <person name="Oliver A."/>
            <person name="Podell S."/>
            <person name="Pinowska A."/>
            <person name="Traller J.C."/>
            <person name="Smith S.R."/>
            <person name="McClure R."/>
            <person name="Beliaev A."/>
            <person name="Bohutskyi P."/>
            <person name="Hill E.A."/>
            <person name="Rabines A."/>
            <person name="Zheng H."/>
            <person name="Allen L.Z."/>
            <person name="Kuo A."/>
            <person name="Grigoriev I.V."/>
            <person name="Allen A.E."/>
            <person name="Hazlebeck D."/>
            <person name="Allen E.E."/>
        </authorList>
    </citation>
    <scope>NUCLEOTIDE SEQUENCE</scope>
    <source>
        <strain evidence="2">Hildebrandi</strain>
    </source>
</reference>
<evidence type="ECO:0000313" key="3">
    <source>
        <dbReference type="Proteomes" id="UP000693970"/>
    </source>
</evidence>
<feature type="transmembrane region" description="Helical" evidence="1">
    <location>
        <begin position="374"/>
        <end position="399"/>
    </location>
</feature>
<dbReference type="OrthoDB" id="2142040at2759"/>
<keyword evidence="1" id="KW-1133">Transmembrane helix</keyword>
<keyword evidence="1" id="KW-0812">Transmembrane</keyword>
<protein>
    <recommendedName>
        <fullName evidence="4">VWFA domain-containing protein</fullName>
    </recommendedName>
</protein>
<proteinExistence type="predicted"/>
<accession>A0A9K3LRS5</accession>
<evidence type="ECO:0000256" key="1">
    <source>
        <dbReference type="SAM" id="Phobius"/>
    </source>
</evidence>
<evidence type="ECO:0008006" key="4">
    <source>
        <dbReference type="Google" id="ProtNLM"/>
    </source>
</evidence>
<name>A0A9K3LRS5_9STRA</name>
<dbReference type="Proteomes" id="UP000693970">
    <property type="component" value="Unassembled WGS sequence"/>
</dbReference>
<evidence type="ECO:0000313" key="2">
    <source>
        <dbReference type="EMBL" id="KAG7367328.1"/>
    </source>
</evidence>